<comment type="caution">
    <text evidence="3">The sequence shown here is derived from an EMBL/GenBank/DDBJ whole genome shotgun (WGS) entry which is preliminary data.</text>
</comment>
<feature type="region of interest" description="Disordered" evidence="1">
    <location>
        <begin position="168"/>
        <end position="338"/>
    </location>
</feature>
<dbReference type="SUPFAM" id="SSF50729">
    <property type="entry name" value="PH domain-like"/>
    <property type="match status" value="1"/>
</dbReference>
<organism evidence="3 4">
    <name type="scientific">Geranomyces variabilis</name>
    <dbReference type="NCBI Taxonomy" id="109894"/>
    <lineage>
        <taxon>Eukaryota</taxon>
        <taxon>Fungi</taxon>
        <taxon>Fungi incertae sedis</taxon>
        <taxon>Chytridiomycota</taxon>
        <taxon>Chytridiomycota incertae sedis</taxon>
        <taxon>Chytridiomycetes</taxon>
        <taxon>Spizellomycetales</taxon>
        <taxon>Powellomycetaceae</taxon>
        <taxon>Geranomyces</taxon>
    </lineage>
</organism>
<sequence length="501" mass="52981">MAAHHPPPLSDYARLLRSLSADASPAFPHQPYLLPPDMPTTTTTTTTAHDPPPHSSTTTSSHYKQRDSGFAPSSAASASGRSSLYSLSPSSSSFHSAYSDRSIQEYEEDPLDQQDEDEDDEEDEEDDDDNAWYTPPPANWKHKSSTGRRPSTLSVTVDDLLRELELGEKALQTPLIPRRKLSSPPRTSSLLTQTIEENPFPSPPQSSTPPLLSNPSSPPPSSASPQPQSSASRLPGLRIPSSQPMNYAPRNGNNTTHSNNMPPLTAPLHSRDSYASSSLHSPPTPVAGTSMSHSYSSSSSTSASFAPQSGFPFPSQSSPPAQSAAGAPRGADPAASRAGYIQKQSSAVFGTSWKKRYLVLDRGSLFLFRSHKSPQKDLTSLFKIGKDTSARVSEHGMWVIEILGCEELLPGAAAAAAASTSAGAPGSPAAAAAAAAEAAAFMACAQSVAMGGVPISASSRPPAPPAKKMWILKCADKDDMVAWLTAIRAAIKEATDIQRRS</sequence>
<reference evidence="3" key="1">
    <citation type="submission" date="2020-05" db="EMBL/GenBank/DDBJ databases">
        <title>Phylogenomic resolution of chytrid fungi.</title>
        <authorList>
            <person name="Stajich J.E."/>
            <person name="Amses K."/>
            <person name="Simmons R."/>
            <person name="Seto K."/>
            <person name="Myers J."/>
            <person name="Bonds A."/>
            <person name="Quandt C.A."/>
            <person name="Barry K."/>
            <person name="Liu P."/>
            <person name="Grigoriev I."/>
            <person name="Longcore J.E."/>
            <person name="James T.Y."/>
        </authorList>
    </citation>
    <scope>NUCLEOTIDE SEQUENCE</scope>
    <source>
        <strain evidence="3">JEL0379</strain>
    </source>
</reference>
<dbReference type="PROSITE" id="PS50003">
    <property type="entry name" value="PH_DOMAIN"/>
    <property type="match status" value="1"/>
</dbReference>
<feature type="domain" description="PH" evidence="2">
    <location>
        <begin position="334"/>
        <end position="492"/>
    </location>
</feature>
<dbReference type="CDD" id="cd00821">
    <property type="entry name" value="PH"/>
    <property type="match status" value="1"/>
</dbReference>
<feature type="compositionally biased region" description="Polar residues" evidence="1">
    <location>
        <begin position="240"/>
        <end position="262"/>
    </location>
</feature>
<dbReference type="InterPro" id="IPR011993">
    <property type="entry name" value="PH-like_dom_sf"/>
</dbReference>
<proteinExistence type="predicted"/>
<dbReference type="InterPro" id="IPR001849">
    <property type="entry name" value="PH_domain"/>
</dbReference>
<protein>
    <recommendedName>
        <fullName evidence="2">PH domain-containing protein</fullName>
    </recommendedName>
</protein>
<name>A0AAD5TDB2_9FUNG</name>
<dbReference type="Gene3D" id="2.30.29.30">
    <property type="entry name" value="Pleckstrin-homology domain (PH domain)/Phosphotyrosine-binding domain (PTB)"/>
    <property type="match status" value="1"/>
</dbReference>
<evidence type="ECO:0000313" key="3">
    <source>
        <dbReference type="EMBL" id="KAJ3167256.1"/>
    </source>
</evidence>
<keyword evidence="4" id="KW-1185">Reference proteome</keyword>
<feature type="compositionally biased region" description="Low complexity" evidence="1">
    <location>
        <begin position="182"/>
        <end position="194"/>
    </location>
</feature>
<feature type="compositionally biased region" description="Low complexity" evidence="1">
    <location>
        <begin position="223"/>
        <end position="235"/>
    </location>
</feature>
<feature type="compositionally biased region" description="Low complexity" evidence="1">
    <location>
        <begin position="290"/>
        <end position="338"/>
    </location>
</feature>
<evidence type="ECO:0000256" key="1">
    <source>
        <dbReference type="SAM" id="MobiDB-lite"/>
    </source>
</evidence>
<feature type="compositionally biased region" description="Acidic residues" evidence="1">
    <location>
        <begin position="105"/>
        <end position="130"/>
    </location>
</feature>
<feature type="region of interest" description="Disordered" evidence="1">
    <location>
        <begin position="24"/>
        <end position="154"/>
    </location>
</feature>
<evidence type="ECO:0000259" key="2">
    <source>
        <dbReference type="PROSITE" id="PS50003"/>
    </source>
</evidence>
<gene>
    <name evidence="3" type="ORF">HDU87_001704</name>
</gene>
<accession>A0AAD5TDB2</accession>
<dbReference type="EMBL" id="JADGJQ010000144">
    <property type="protein sequence ID" value="KAJ3167256.1"/>
    <property type="molecule type" value="Genomic_DNA"/>
</dbReference>
<dbReference type="Proteomes" id="UP001212152">
    <property type="component" value="Unassembled WGS sequence"/>
</dbReference>
<dbReference type="AlphaFoldDB" id="A0AAD5TDB2"/>
<feature type="compositionally biased region" description="Low complexity" evidence="1">
    <location>
        <begin position="39"/>
        <end position="101"/>
    </location>
</feature>
<dbReference type="SMART" id="SM00233">
    <property type="entry name" value="PH"/>
    <property type="match status" value="1"/>
</dbReference>
<evidence type="ECO:0000313" key="4">
    <source>
        <dbReference type="Proteomes" id="UP001212152"/>
    </source>
</evidence>